<dbReference type="InterPro" id="IPR011009">
    <property type="entry name" value="Kinase-like_dom_sf"/>
</dbReference>
<dbReference type="InterPro" id="IPR004119">
    <property type="entry name" value="EcKL"/>
</dbReference>
<dbReference type="Proteomes" id="UP001367676">
    <property type="component" value="Unassembled WGS sequence"/>
</dbReference>
<reference evidence="2 3" key="1">
    <citation type="submission" date="2024-03" db="EMBL/GenBank/DDBJ databases">
        <title>Adaptation during the transition from Ophiocordyceps entomopathogen to insect associate is accompanied by gene loss and intensified selection.</title>
        <authorList>
            <person name="Ward C.M."/>
            <person name="Onetto C.A."/>
            <person name="Borneman A.R."/>
        </authorList>
    </citation>
    <scope>NUCLEOTIDE SEQUENCE [LARGE SCALE GENOMIC DNA]</scope>
    <source>
        <strain evidence="2">AWRI1</strain>
        <tissue evidence="2">Single Adult Female</tissue>
    </source>
</reference>
<evidence type="ECO:0000259" key="1">
    <source>
        <dbReference type="SMART" id="SM00587"/>
    </source>
</evidence>
<dbReference type="EMBL" id="JBBCAQ010000037">
    <property type="protein sequence ID" value="KAK7574187.1"/>
    <property type="molecule type" value="Genomic_DNA"/>
</dbReference>
<dbReference type="SMART" id="SM00587">
    <property type="entry name" value="CHK"/>
    <property type="match status" value="1"/>
</dbReference>
<evidence type="ECO:0000313" key="2">
    <source>
        <dbReference type="EMBL" id="KAK7574187.1"/>
    </source>
</evidence>
<dbReference type="SUPFAM" id="SSF56112">
    <property type="entry name" value="Protein kinase-like (PK-like)"/>
    <property type="match status" value="1"/>
</dbReference>
<keyword evidence="3" id="KW-1185">Reference proteome</keyword>
<dbReference type="PANTHER" id="PTHR11012:SF30">
    <property type="entry name" value="PROTEIN KINASE-LIKE DOMAIN-CONTAINING"/>
    <property type="match status" value="1"/>
</dbReference>
<dbReference type="Gene3D" id="3.90.1200.10">
    <property type="match status" value="1"/>
</dbReference>
<dbReference type="AlphaFoldDB" id="A0AAN9T5A2"/>
<protein>
    <recommendedName>
        <fullName evidence="1">CHK kinase-like domain-containing protein</fullName>
    </recommendedName>
</protein>
<gene>
    <name evidence="2" type="ORF">V9T40_011378</name>
</gene>
<comment type="caution">
    <text evidence="2">The sequence shown here is derived from an EMBL/GenBank/DDBJ whole genome shotgun (WGS) entry which is preliminary data.</text>
</comment>
<sequence length="388" mass="45216">MEILPYLSALLNFGNLSKSKNLETPLQQFIKNFEVKYKAKMISCHAENDAEAEDNNMFSGLPRLKFTYKERRKTESGKAVLKIPSLTPSPNDPNEQLRKTNMLDREEHFYKTILPKLYELGECKPFAPILYAATEAKVLVLEDLSADGFQPGDQFNQLDLDQSRISLDLLATYHALSYGYLRDVLLTDPGWNLIRSYQPILKNRLKKDSFDKFCTMIKPYLTQSLYQKISRLQNKILATPKIPEPLSMTVIIHGDFRKNNILFKYKENKVCEAKLINWQLSRTANPVLDLIYFFVTSVPIEIIESYEEELQNFYLETLTNRLISLDPINSYNKHQFDDDMKDYNYHYLKTICITWQEIMRAGPTDAETDQHISSTVKWLRYLSKKGII</sequence>
<dbReference type="Pfam" id="PF02958">
    <property type="entry name" value="EcKL"/>
    <property type="match status" value="1"/>
</dbReference>
<dbReference type="PANTHER" id="PTHR11012">
    <property type="entry name" value="PROTEIN KINASE-LIKE DOMAIN-CONTAINING"/>
    <property type="match status" value="1"/>
</dbReference>
<proteinExistence type="predicted"/>
<evidence type="ECO:0000313" key="3">
    <source>
        <dbReference type="Proteomes" id="UP001367676"/>
    </source>
</evidence>
<feature type="domain" description="CHK kinase-like" evidence="1">
    <location>
        <begin position="139"/>
        <end position="324"/>
    </location>
</feature>
<name>A0AAN9T5A2_9HEMI</name>
<organism evidence="2 3">
    <name type="scientific">Parthenolecanium corni</name>
    <dbReference type="NCBI Taxonomy" id="536013"/>
    <lineage>
        <taxon>Eukaryota</taxon>
        <taxon>Metazoa</taxon>
        <taxon>Ecdysozoa</taxon>
        <taxon>Arthropoda</taxon>
        <taxon>Hexapoda</taxon>
        <taxon>Insecta</taxon>
        <taxon>Pterygota</taxon>
        <taxon>Neoptera</taxon>
        <taxon>Paraneoptera</taxon>
        <taxon>Hemiptera</taxon>
        <taxon>Sternorrhyncha</taxon>
        <taxon>Coccoidea</taxon>
        <taxon>Coccidae</taxon>
        <taxon>Parthenolecanium</taxon>
    </lineage>
</organism>
<accession>A0AAN9T5A2</accession>
<dbReference type="InterPro" id="IPR015897">
    <property type="entry name" value="CHK_kinase-like"/>
</dbReference>